<evidence type="ECO:0000256" key="1">
    <source>
        <dbReference type="SAM" id="MobiDB-lite"/>
    </source>
</evidence>
<organism evidence="2 3">
    <name type="scientific">Caerostris extrusa</name>
    <name type="common">Bark spider</name>
    <name type="synonym">Caerostris bankana</name>
    <dbReference type="NCBI Taxonomy" id="172846"/>
    <lineage>
        <taxon>Eukaryota</taxon>
        <taxon>Metazoa</taxon>
        <taxon>Ecdysozoa</taxon>
        <taxon>Arthropoda</taxon>
        <taxon>Chelicerata</taxon>
        <taxon>Arachnida</taxon>
        <taxon>Araneae</taxon>
        <taxon>Araneomorphae</taxon>
        <taxon>Entelegynae</taxon>
        <taxon>Araneoidea</taxon>
        <taxon>Araneidae</taxon>
        <taxon>Caerostris</taxon>
    </lineage>
</organism>
<proteinExistence type="predicted"/>
<accession>A0AAV4NA50</accession>
<gene>
    <name evidence="2" type="ORF">CEXT_540541</name>
</gene>
<dbReference type="Proteomes" id="UP001054945">
    <property type="component" value="Unassembled WGS sequence"/>
</dbReference>
<comment type="caution">
    <text evidence="2">The sequence shown here is derived from an EMBL/GenBank/DDBJ whole genome shotgun (WGS) entry which is preliminary data.</text>
</comment>
<protein>
    <submittedName>
        <fullName evidence="2">Uncharacterized protein</fullName>
    </submittedName>
</protein>
<feature type="compositionally biased region" description="Polar residues" evidence="1">
    <location>
        <begin position="1"/>
        <end position="12"/>
    </location>
</feature>
<reference evidence="2 3" key="1">
    <citation type="submission" date="2021-06" db="EMBL/GenBank/DDBJ databases">
        <title>Caerostris extrusa draft genome.</title>
        <authorList>
            <person name="Kono N."/>
            <person name="Arakawa K."/>
        </authorList>
    </citation>
    <scope>NUCLEOTIDE SEQUENCE [LARGE SCALE GENOMIC DNA]</scope>
</reference>
<sequence length="67" mass="7562">MDQDQSIFFQPSTPGPDQLLRTTSSSSLPSSSSIFLTYFARARHFKEKSRVVDAQRENIQQNKPTTG</sequence>
<evidence type="ECO:0000313" key="3">
    <source>
        <dbReference type="Proteomes" id="UP001054945"/>
    </source>
</evidence>
<keyword evidence="3" id="KW-1185">Reference proteome</keyword>
<evidence type="ECO:0000313" key="2">
    <source>
        <dbReference type="EMBL" id="GIX81451.1"/>
    </source>
</evidence>
<dbReference type="EMBL" id="BPLR01003131">
    <property type="protein sequence ID" value="GIX81451.1"/>
    <property type="molecule type" value="Genomic_DNA"/>
</dbReference>
<dbReference type="AlphaFoldDB" id="A0AAV4NA50"/>
<feature type="region of interest" description="Disordered" evidence="1">
    <location>
        <begin position="1"/>
        <end position="30"/>
    </location>
</feature>
<name>A0AAV4NA50_CAEEX</name>